<dbReference type="AlphaFoldDB" id="A0A8H3X183"/>
<dbReference type="FunFam" id="3.30.200.160:FF:000002">
    <property type="entry name" value="Transcription factor IIIC, subunit 5"/>
    <property type="match status" value="1"/>
</dbReference>
<organism evidence="8 9">
    <name type="scientific">Gigaspora margarita</name>
    <dbReference type="NCBI Taxonomy" id="4874"/>
    <lineage>
        <taxon>Eukaryota</taxon>
        <taxon>Fungi</taxon>
        <taxon>Fungi incertae sedis</taxon>
        <taxon>Mucoromycota</taxon>
        <taxon>Glomeromycotina</taxon>
        <taxon>Glomeromycetes</taxon>
        <taxon>Diversisporales</taxon>
        <taxon>Gigasporaceae</taxon>
        <taxon>Gigaspora</taxon>
    </lineage>
</organism>
<evidence type="ECO:0000256" key="3">
    <source>
        <dbReference type="ARBA" id="ARBA00023163"/>
    </source>
</evidence>
<dbReference type="InterPro" id="IPR042536">
    <property type="entry name" value="TFIIIC_tauA_Sfc1"/>
</dbReference>
<dbReference type="PANTHER" id="PTHR13230:SF5">
    <property type="entry name" value="GENERAL TRANSCRIPTION FACTOR 3C POLYPEPTIDE 5"/>
    <property type="match status" value="1"/>
</dbReference>
<keyword evidence="9" id="KW-1185">Reference proteome</keyword>
<dbReference type="Proteomes" id="UP000439903">
    <property type="component" value="Unassembled WGS sequence"/>
</dbReference>
<gene>
    <name evidence="8" type="ORF">F8M41_010778</name>
</gene>
<reference evidence="8 9" key="1">
    <citation type="journal article" date="2019" name="Environ. Microbiol.">
        <title>At the nexus of three kingdoms: the genome of the mycorrhizal fungus Gigaspora margarita provides insights into plant, endobacterial and fungal interactions.</title>
        <authorList>
            <person name="Venice F."/>
            <person name="Ghignone S."/>
            <person name="Salvioli di Fossalunga A."/>
            <person name="Amselem J."/>
            <person name="Novero M."/>
            <person name="Xianan X."/>
            <person name="Sedzielewska Toro K."/>
            <person name="Morin E."/>
            <person name="Lipzen A."/>
            <person name="Grigoriev I.V."/>
            <person name="Henrissat B."/>
            <person name="Martin F.M."/>
            <person name="Bonfante P."/>
        </authorList>
    </citation>
    <scope>NUCLEOTIDE SEQUENCE [LARGE SCALE GENOMIC DNA]</scope>
    <source>
        <strain evidence="8 9">BEG34</strain>
    </source>
</reference>
<protein>
    <submittedName>
        <fullName evidence="8">Uncharacterized protein</fullName>
    </submittedName>
</protein>
<dbReference type="GO" id="GO:0005634">
    <property type="term" value="C:nucleus"/>
    <property type="evidence" value="ECO:0007669"/>
    <property type="project" value="UniProtKB-SubCell"/>
</dbReference>
<dbReference type="PANTHER" id="PTHR13230">
    <property type="entry name" value="GENERAL TRANSCRIPTION FACTOR IIIC, POLYPEPTIDE 5"/>
    <property type="match status" value="1"/>
</dbReference>
<dbReference type="InterPro" id="IPR019136">
    <property type="entry name" value="TF_IIIC_su-5_HTH"/>
</dbReference>
<keyword evidence="4" id="KW-0539">Nucleus</keyword>
<evidence type="ECO:0000256" key="4">
    <source>
        <dbReference type="ARBA" id="ARBA00023242"/>
    </source>
</evidence>
<comment type="caution">
    <text evidence="8">The sequence shown here is derived from an EMBL/GenBank/DDBJ whole genome shotgun (WGS) entry which is preliminary data.</text>
</comment>
<feature type="domain" description="Transcription factor IIIC subunit 5 HTH" evidence="6">
    <location>
        <begin position="176"/>
        <end position="328"/>
    </location>
</feature>
<feature type="region of interest" description="Disordered" evidence="5">
    <location>
        <begin position="444"/>
        <end position="473"/>
    </location>
</feature>
<keyword evidence="3" id="KW-0804">Transcription</keyword>
<comment type="subcellular location">
    <subcellularLocation>
        <location evidence="1">Nucleus</location>
    </subcellularLocation>
</comment>
<evidence type="ECO:0000313" key="9">
    <source>
        <dbReference type="Proteomes" id="UP000439903"/>
    </source>
</evidence>
<feature type="compositionally biased region" description="Acidic residues" evidence="5">
    <location>
        <begin position="455"/>
        <end position="468"/>
    </location>
</feature>
<dbReference type="Pfam" id="PF17682">
    <property type="entry name" value="Tau95_N"/>
    <property type="match status" value="1"/>
</dbReference>
<name>A0A8H3X183_GIGMA</name>
<dbReference type="OrthoDB" id="5598268at2759"/>
<accession>A0A8H3X183</accession>
<dbReference type="GO" id="GO:0001002">
    <property type="term" value="F:RNA polymerase III type 1 promoter sequence-specific DNA binding"/>
    <property type="evidence" value="ECO:0007669"/>
    <property type="project" value="TreeGrafter"/>
</dbReference>
<dbReference type="Gene3D" id="3.30.200.160">
    <property type="entry name" value="TFIIIC, subcomplex tauA, subunit Sfc1, barrel domain"/>
    <property type="match status" value="1"/>
</dbReference>
<dbReference type="GO" id="GO:0006384">
    <property type="term" value="P:transcription initiation at RNA polymerase III promoter"/>
    <property type="evidence" value="ECO:0007669"/>
    <property type="project" value="InterPro"/>
</dbReference>
<sequence>MEQDINTTTPLPQDYKIAPEKVLPTQQFFAVEYPGNVINTEKALQTLGGQRGLKKAVNEDLLELRFRPNNPFCHPINGDIIPTANLLLKVTRRRKKVKGHHTRRDSDDEESINGFNFEIMGIISKTCRFRGMADYQYVPNPNDSIPRYMNALENFDINTILDFESLLNDERDEDNLPPPSFSRIECPTEYGYRQNMAVVKVLVQKGEGQAPALKLINRSRRKKFVAISIYFDSETIPEGPPPDVVKPAYQPSPESAARIKKLFAERPIWTRLALMNNLPACDRRSIKMLLPMVAYLMLNGPWRDCWLRYGYDPRKNKEARFYQATDIRNNRRPVRLERAKRLLRVQADLTNEMDELSLLPENYIKTTHIFDGKTAERDVAIYQLCDVTDPLMRSIIDSPDSVQDICTERDGHYKRSAMLKMRNIMRKKFKALLEGTVIDDKEFEELLRDSNSENGDGDEEEEEEEEGDPSANRVEELMRDLQNAKDQVEGELMQDEEGNLYELDELNEYDDIFGENDSDFTEEENNRIVDIRNLIKPYDLHVFNVFYLFIIRLAQFSLNKSNKKIQGSELEY</sequence>
<evidence type="ECO:0000256" key="2">
    <source>
        <dbReference type="ARBA" id="ARBA00023125"/>
    </source>
</evidence>
<evidence type="ECO:0000256" key="1">
    <source>
        <dbReference type="ARBA" id="ARBA00004123"/>
    </source>
</evidence>
<dbReference type="InterPro" id="IPR041499">
    <property type="entry name" value="Tfc1/Sfc1_N"/>
</dbReference>
<dbReference type="GO" id="GO:0000127">
    <property type="term" value="C:transcription factor TFIIIC complex"/>
    <property type="evidence" value="ECO:0007669"/>
    <property type="project" value="InterPro"/>
</dbReference>
<dbReference type="Pfam" id="PF09734">
    <property type="entry name" value="Tau95"/>
    <property type="match status" value="1"/>
</dbReference>
<evidence type="ECO:0000256" key="5">
    <source>
        <dbReference type="SAM" id="MobiDB-lite"/>
    </source>
</evidence>
<dbReference type="EMBL" id="WTPW01002227">
    <property type="protein sequence ID" value="KAF0391086.1"/>
    <property type="molecule type" value="Genomic_DNA"/>
</dbReference>
<proteinExistence type="predicted"/>
<feature type="domain" description="Transcription factor IIIC subunit Tfc1/Sfc1 triple barrel" evidence="7">
    <location>
        <begin position="30"/>
        <end position="137"/>
    </location>
</feature>
<evidence type="ECO:0000259" key="6">
    <source>
        <dbReference type="Pfam" id="PF09734"/>
    </source>
</evidence>
<dbReference type="GO" id="GO:0001003">
    <property type="term" value="F:RNA polymerase III type 2 promoter sequence-specific DNA binding"/>
    <property type="evidence" value="ECO:0007669"/>
    <property type="project" value="TreeGrafter"/>
</dbReference>
<evidence type="ECO:0000259" key="7">
    <source>
        <dbReference type="Pfam" id="PF17682"/>
    </source>
</evidence>
<keyword evidence="2" id="KW-0238">DNA-binding</keyword>
<dbReference type="InterPro" id="IPR040454">
    <property type="entry name" value="TF_IIIC_Tfc1/Sfc1"/>
</dbReference>
<evidence type="ECO:0000313" key="8">
    <source>
        <dbReference type="EMBL" id="KAF0391086.1"/>
    </source>
</evidence>